<dbReference type="PANTHER" id="PTHR40465">
    <property type="entry name" value="CHROMOSOME 1, WHOLE GENOME SHOTGUN SEQUENCE"/>
    <property type="match status" value="1"/>
</dbReference>
<feature type="signal peptide" evidence="2">
    <location>
        <begin position="1"/>
        <end position="16"/>
    </location>
</feature>
<dbReference type="AlphaFoldDB" id="A0A9W9DEI2"/>
<proteinExistence type="predicted"/>
<feature type="transmembrane region" description="Helical" evidence="1">
    <location>
        <begin position="301"/>
        <end position="324"/>
    </location>
</feature>
<keyword evidence="2" id="KW-0732">Signal</keyword>
<reference evidence="4" key="1">
    <citation type="submission" date="2022-08" db="EMBL/GenBank/DDBJ databases">
        <authorList>
            <consortium name="DOE Joint Genome Institute"/>
            <person name="Min B."/>
            <person name="Riley R."/>
            <person name="Sierra-Patev S."/>
            <person name="Naranjo-Ortiz M."/>
            <person name="Looney B."/>
            <person name="Konkel Z."/>
            <person name="Slot J.C."/>
            <person name="Sakamoto Y."/>
            <person name="Steenwyk J.L."/>
            <person name="Rokas A."/>
            <person name="Carro J."/>
            <person name="Camarero S."/>
            <person name="Ferreira P."/>
            <person name="Molpeceres G."/>
            <person name="Ruiz-Duenas F.J."/>
            <person name="Serrano A."/>
            <person name="Henrissat B."/>
            <person name="Drula E."/>
            <person name="Hughes K.W."/>
            <person name="Mata J.L."/>
            <person name="Ishikawa N.K."/>
            <person name="Vargas-Isla R."/>
            <person name="Ushijima S."/>
            <person name="Smith C.A."/>
            <person name="Ahrendt S."/>
            <person name="Andreopoulos W."/>
            <person name="He G."/>
            <person name="Labutti K."/>
            <person name="Lipzen A."/>
            <person name="Ng V."/>
            <person name="Sandor L."/>
            <person name="Barry K."/>
            <person name="Martinez A.T."/>
            <person name="Xiao Y."/>
            <person name="Gibbons J.G."/>
            <person name="Terashima K."/>
            <person name="Hibbett D.S."/>
            <person name="Grigoriev I.V."/>
        </authorList>
    </citation>
    <scope>NUCLEOTIDE SEQUENCE</scope>
    <source>
        <strain evidence="4">Sp2 HRB7682 ss15</strain>
    </source>
</reference>
<keyword evidence="1" id="KW-0472">Membrane</keyword>
<evidence type="ECO:0000256" key="2">
    <source>
        <dbReference type="SAM" id="SignalP"/>
    </source>
</evidence>
<evidence type="ECO:0000256" key="1">
    <source>
        <dbReference type="SAM" id="Phobius"/>
    </source>
</evidence>
<feature type="domain" description="DUF6534" evidence="3">
    <location>
        <begin position="267"/>
        <end position="352"/>
    </location>
</feature>
<feature type="transmembrane region" description="Helical" evidence="1">
    <location>
        <begin position="144"/>
        <end position="165"/>
    </location>
</feature>
<protein>
    <recommendedName>
        <fullName evidence="3">DUF6534 domain-containing protein</fullName>
    </recommendedName>
</protein>
<dbReference type="InterPro" id="IPR045339">
    <property type="entry name" value="DUF6534"/>
</dbReference>
<sequence length="412" mass="45853">MVSKRCLLHLSRLCFASCPLLRSKCHSTLVPERQPMPCFLMLDGAAVAPYVQTEFYFPQSPAIAGKSGTLSGKRNPSNQGPRILCPVRPDYNPFTNRMILSVVSTLGFLEIGVLISGVLFGIFTMQVYIYHKNFPKDSSWLKFGLVDGMWLFELGHTICEFYALYSATVSRYGDPTVFLVFLPEVAAVPFFDGLIATLAQGFFTHRIAKFAGPPYIIPIICSILMVCQMVASIGLTIAATVIAEKNIEQFLYQFKWLIVTATVFHVSIDVIVSTALVYYLLKNRSNTYRSTLVMIDKLIQWAIETGIVTSAVSISLMICILIDVNNYLWLAFYAILPKFFSNAMLANLNSRMRFRDIQTSMVAEMVTITSPSTTAQLEGNLENSQVLSSAPIELLAEEGRQSKFKVLGLTAV</sequence>
<organism evidence="4 5">
    <name type="scientific">Lentinula lateritia</name>
    <dbReference type="NCBI Taxonomy" id="40482"/>
    <lineage>
        <taxon>Eukaryota</taxon>
        <taxon>Fungi</taxon>
        <taxon>Dikarya</taxon>
        <taxon>Basidiomycota</taxon>
        <taxon>Agaricomycotina</taxon>
        <taxon>Agaricomycetes</taxon>
        <taxon>Agaricomycetidae</taxon>
        <taxon>Agaricales</taxon>
        <taxon>Marasmiineae</taxon>
        <taxon>Omphalotaceae</taxon>
        <taxon>Lentinula</taxon>
    </lineage>
</organism>
<feature type="transmembrane region" description="Helical" evidence="1">
    <location>
        <begin position="98"/>
        <end position="123"/>
    </location>
</feature>
<dbReference type="Pfam" id="PF20152">
    <property type="entry name" value="DUF6534"/>
    <property type="match status" value="1"/>
</dbReference>
<gene>
    <name evidence="4" type="ORF">C8J55DRAFT_552725</name>
</gene>
<dbReference type="EMBL" id="JANVFS010000052">
    <property type="protein sequence ID" value="KAJ4465242.1"/>
    <property type="molecule type" value="Genomic_DNA"/>
</dbReference>
<dbReference type="Proteomes" id="UP001150238">
    <property type="component" value="Unassembled WGS sequence"/>
</dbReference>
<feature type="chain" id="PRO_5040894838" description="DUF6534 domain-containing protein" evidence="2">
    <location>
        <begin position="17"/>
        <end position="412"/>
    </location>
</feature>
<keyword evidence="1" id="KW-1133">Transmembrane helix</keyword>
<accession>A0A9W9DEI2</accession>
<feature type="transmembrane region" description="Helical" evidence="1">
    <location>
        <begin position="254"/>
        <end position="281"/>
    </location>
</feature>
<feature type="transmembrane region" description="Helical" evidence="1">
    <location>
        <begin position="177"/>
        <end position="203"/>
    </location>
</feature>
<comment type="caution">
    <text evidence="4">The sequence shown here is derived from an EMBL/GenBank/DDBJ whole genome shotgun (WGS) entry which is preliminary data.</text>
</comment>
<evidence type="ECO:0000259" key="3">
    <source>
        <dbReference type="Pfam" id="PF20152"/>
    </source>
</evidence>
<reference evidence="4" key="2">
    <citation type="journal article" date="2023" name="Proc. Natl. Acad. Sci. U.S.A.">
        <title>A global phylogenomic analysis of the shiitake genus Lentinula.</title>
        <authorList>
            <person name="Sierra-Patev S."/>
            <person name="Min B."/>
            <person name="Naranjo-Ortiz M."/>
            <person name="Looney B."/>
            <person name="Konkel Z."/>
            <person name="Slot J.C."/>
            <person name="Sakamoto Y."/>
            <person name="Steenwyk J.L."/>
            <person name="Rokas A."/>
            <person name="Carro J."/>
            <person name="Camarero S."/>
            <person name="Ferreira P."/>
            <person name="Molpeceres G."/>
            <person name="Ruiz-Duenas F.J."/>
            <person name="Serrano A."/>
            <person name="Henrissat B."/>
            <person name="Drula E."/>
            <person name="Hughes K.W."/>
            <person name="Mata J.L."/>
            <person name="Ishikawa N.K."/>
            <person name="Vargas-Isla R."/>
            <person name="Ushijima S."/>
            <person name="Smith C.A."/>
            <person name="Donoghue J."/>
            <person name="Ahrendt S."/>
            <person name="Andreopoulos W."/>
            <person name="He G."/>
            <person name="LaButti K."/>
            <person name="Lipzen A."/>
            <person name="Ng V."/>
            <person name="Riley R."/>
            <person name="Sandor L."/>
            <person name="Barry K."/>
            <person name="Martinez A.T."/>
            <person name="Xiao Y."/>
            <person name="Gibbons J.G."/>
            <person name="Terashima K."/>
            <person name="Grigoriev I.V."/>
            <person name="Hibbett D."/>
        </authorList>
    </citation>
    <scope>NUCLEOTIDE SEQUENCE</scope>
    <source>
        <strain evidence="4">Sp2 HRB7682 ss15</strain>
    </source>
</reference>
<name>A0A9W9DEI2_9AGAR</name>
<feature type="transmembrane region" description="Helical" evidence="1">
    <location>
        <begin position="215"/>
        <end position="242"/>
    </location>
</feature>
<keyword evidence="1" id="KW-0812">Transmembrane</keyword>
<dbReference type="PANTHER" id="PTHR40465:SF1">
    <property type="entry name" value="DUF6534 DOMAIN-CONTAINING PROTEIN"/>
    <property type="match status" value="1"/>
</dbReference>
<evidence type="ECO:0000313" key="4">
    <source>
        <dbReference type="EMBL" id="KAJ4465242.1"/>
    </source>
</evidence>
<feature type="transmembrane region" description="Helical" evidence="1">
    <location>
        <begin position="330"/>
        <end position="348"/>
    </location>
</feature>
<evidence type="ECO:0000313" key="5">
    <source>
        <dbReference type="Proteomes" id="UP001150238"/>
    </source>
</evidence>